<dbReference type="SUPFAM" id="SSF110087">
    <property type="entry name" value="DR1885-like metal-binding protein"/>
    <property type="match status" value="1"/>
</dbReference>
<name>A0A426FRC0_9BURK</name>
<organism evidence="2 3">
    <name type="scientific">Lautropia dentalis</name>
    <dbReference type="NCBI Taxonomy" id="2490857"/>
    <lineage>
        <taxon>Bacteria</taxon>
        <taxon>Pseudomonadati</taxon>
        <taxon>Pseudomonadota</taxon>
        <taxon>Betaproteobacteria</taxon>
        <taxon>Burkholderiales</taxon>
        <taxon>Burkholderiaceae</taxon>
        <taxon>Lautropia</taxon>
    </lineage>
</organism>
<gene>
    <name evidence="2" type="ORF">EHV23_03010</name>
</gene>
<dbReference type="Pfam" id="PF04314">
    <property type="entry name" value="PCuAC"/>
    <property type="match status" value="1"/>
</dbReference>
<evidence type="ECO:0000313" key="3">
    <source>
        <dbReference type="Proteomes" id="UP000270261"/>
    </source>
</evidence>
<dbReference type="PANTHER" id="PTHR36302:SF1">
    <property type="entry name" value="COPPER CHAPERONE PCU(A)C"/>
    <property type="match status" value="1"/>
</dbReference>
<dbReference type="Gene3D" id="2.60.40.1890">
    <property type="entry name" value="PCu(A)C copper chaperone"/>
    <property type="match status" value="1"/>
</dbReference>
<proteinExistence type="predicted"/>
<protein>
    <submittedName>
        <fullName evidence="2">Copper chaperone PCu(A)C</fullName>
    </submittedName>
</protein>
<dbReference type="InterPro" id="IPR007410">
    <property type="entry name" value="LpqE-like"/>
</dbReference>
<dbReference type="EMBL" id="RRUE01000001">
    <property type="protein sequence ID" value="RRN45225.1"/>
    <property type="molecule type" value="Genomic_DNA"/>
</dbReference>
<dbReference type="AlphaFoldDB" id="A0A426FRC0"/>
<accession>A0A426FRC0</accession>
<comment type="caution">
    <text evidence="2">The sequence shown here is derived from an EMBL/GenBank/DDBJ whole genome shotgun (WGS) entry which is preliminary data.</text>
</comment>
<dbReference type="Proteomes" id="UP000270261">
    <property type="component" value="Unassembled WGS sequence"/>
</dbReference>
<evidence type="ECO:0000256" key="1">
    <source>
        <dbReference type="SAM" id="MobiDB-lite"/>
    </source>
</evidence>
<dbReference type="InterPro" id="IPR058248">
    <property type="entry name" value="Lxx211020-like"/>
</dbReference>
<sequence>MGPEYRSFQTRSFQYPGLFFRRLNSMRTTPSFHSASMDTARRCARQLLAAGLLTGLSFALPVQAGTGGGENHDAHMTHRHAAAGQRAATHQLVAAGQGEATHQHAAAGQGETAHQHTAAGHHGNGASHPHAAAAAQGVVVDGAYTVAPRPGVPNIAIYISRLDNTGNQPDQLVSARTDIARSTELHEMKMEGELMRMRQVGGIDIPAGGSVNLNKGGGYHLMVMGVNRPLKAGDQFPLTLMFRHAGERVIQVSVQQTAAPAAGMDHSAHGHSHHQH</sequence>
<feature type="region of interest" description="Disordered" evidence="1">
    <location>
        <begin position="93"/>
        <end position="131"/>
    </location>
</feature>
<dbReference type="PANTHER" id="PTHR36302">
    <property type="entry name" value="BLR7088 PROTEIN"/>
    <property type="match status" value="1"/>
</dbReference>
<keyword evidence="3" id="KW-1185">Reference proteome</keyword>
<feature type="compositionally biased region" description="Low complexity" evidence="1">
    <location>
        <begin position="110"/>
        <end position="131"/>
    </location>
</feature>
<feature type="region of interest" description="Disordered" evidence="1">
    <location>
        <begin position="257"/>
        <end position="276"/>
    </location>
</feature>
<dbReference type="InterPro" id="IPR036182">
    <property type="entry name" value="PCuAC_sf"/>
</dbReference>
<reference evidence="2 3" key="1">
    <citation type="submission" date="2018-11" db="EMBL/GenBank/DDBJ databases">
        <title>Genome sequencing of Lautropia sp. KCOM 2505 (= ChDC F240).</title>
        <authorList>
            <person name="Kook J.-K."/>
            <person name="Park S.-N."/>
            <person name="Lim Y.K."/>
        </authorList>
    </citation>
    <scope>NUCLEOTIDE SEQUENCE [LARGE SCALE GENOMIC DNA]</scope>
    <source>
        <strain evidence="2 3">KCOM 2505</strain>
    </source>
</reference>
<evidence type="ECO:0000313" key="2">
    <source>
        <dbReference type="EMBL" id="RRN45225.1"/>
    </source>
</evidence>